<dbReference type="Pfam" id="PF00326">
    <property type="entry name" value="Peptidase_S9"/>
    <property type="match status" value="1"/>
</dbReference>
<gene>
    <name evidence="8" type="ORF">FPQ15_10835</name>
</gene>
<dbReference type="RefSeq" id="WP_144092655.1">
    <property type="nucleotide sequence ID" value="NZ_VMHM01000014.1"/>
</dbReference>
<comment type="catalytic activity">
    <reaction evidence="1">
        <text>Hydrolysis of Pro-|-Xaa &gt;&gt; Ala-|-Xaa in oligopeptides.</text>
        <dbReference type="EC" id="3.4.21.26"/>
    </reaction>
</comment>
<dbReference type="InterPro" id="IPR002470">
    <property type="entry name" value="Peptidase_S9A"/>
</dbReference>
<dbReference type="InterPro" id="IPR029058">
    <property type="entry name" value="AB_hydrolase_fold"/>
</dbReference>
<sequence length="689" mass="78482">MFLFKKYFYIIIIFLSLMNCISCVSKNSYSSVDNYGWMETDQARTNEWLLTKSHETQKILNALPWKASVVKRFNTLTAYDSQPVIWNIQYVGDNCFYLKETENHPYNRLFVKDRLGKEKLLVDPPVGYGIYTFYPSNDGKYVAYAISENGSEISAINVINVKTRAHLPDSISGITVPNLVWTNDNASFFYHRNDLADSDNRKSGTEELYLHRLGINIEKDLAIFGKANIVNYHANTDQYTYLSLSANWAVTSVESSISGDTIDLYLTDSTSLYQENKHWQKIIDRKQNVTDFLVRDNWLYLAKYNDFSGYTISRLNLDNIHSPEEKIIEWKKGELTEFTASKDAIYLAYYESGTPKFVTIPFADIHTIKSIPITNGNEVTAIFSSSDHKEILFTQQNWNIPPKIWQYDPDSQLIEDSKIIKTDASLFADYESEQKWVKSNDGELIPLTLIHRKGIKLDGNNPTWLTVYGAYGESNYPNNYDTTRLIWLEKGGIIAIAHVRGGGELGPKWHHDGKGKNKINSVNDFIKCAKYLIDHHYTNSSKLVISGASAGGIVIGIALATHPELFAAASITSGMLNMSRLDQIPIGSINFPEFGSPFNKQEFNNLQTIDAYLNLREDVNYPPVMLSVGLKDERVFPWQSAKFSARLNEINHTSLDKKVLVIANEDAGHFVNNFVNMMVFFMWKTNITD</sequence>
<evidence type="ECO:0000259" key="7">
    <source>
        <dbReference type="Pfam" id="PF02897"/>
    </source>
</evidence>
<keyword evidence="5" id="KW-0720">Serine protease</keyword>
<evidence type="ECO:0000313" key="8">
    <source>
        <dbReference type="EMBL" id="TSJ97865.1"/>
    </source>
</evidence>
<dbReference type="EC" id="3.4.21.26" evidence="2"/>
<comment type="caution">
    <text evidence="8">The sequence shown here is derived from an EMBL/GenBank/DDBJ whole genome shotgun (WGS) entry which is preliminary data.</text>
</comment>
<accession>A0A556S9U0</accession>
<dbReference type="Gene3D" id="3.40.50.1820">
    <property type="entry name" value="alpha/beta hydrolase"/>
    <property type="match status" value="1"/>
</dbReference>
<dbReference type="Pfam" id="PF02897">
    <property type="entry name" value="Peptidase_S9_N"/>
    <property type="match status" value="1"/>
</dbReference>
<evidence type="ECO:0000256" key="3">
    <source>
        <dbReference type="ARBA" id="ARBA00022670"/>
    </source>
</evidence>
<evidence type="ECO:0000256" key="2">
    <source>
        <dbReference type="ARBA" id="ARBA00011897"/>
    </source>
</evidence>
<dbReference type="GO" id="GO:0070012">
    <property type="term" value="F:oligopeptidase activity"/>
    <property type="evidence" value="ECO:0007669"/>
    <property type="project" value="TreeGrafter"/>
</dbReference>
<dbReference type="InterPro" id="IPR023302">
    <property type="entry name" value="Pept_S9A_N"/>
</dbReference>
<dbReference type="GO" id="GO:0004252">
    <property type="term" value="F:serine-type endopeptidase activity"/>
    <property type="evidence" value="ECO:0007669"/>
    <property type="project" value="UniProtKB-EC"/>
</dbReference>
<evidence type="ECO:0000259" key="6">
    <source>
        <dbReference type="Pfam" id="PF00326"/>
    </source>
</evidence>
<feature type="domain" description="Peptidase S9 prolyl oligopeptidase catalytic" evidence="6">
    <location>
        <begin position="483"/>
        <end position="672"/>
    </location>
</feature>
<evidence type="ECO:0000256" key="5">
    <source>
        <dbReference type="ARBA" id="ARBA00022825"/>
    </source>
</evidence>
<keyword evidence="4" id="KW-0378">Hydrolase</keyword>
<evidence type="ECO:0000256" key="1">
    <source>
        <dbReference type="ARBA" id="ARBA00001070"/>
    </source>
</evidence>
<reference evidence="8 9" key="1">
    <citation type="submission" date="2019-07" db="EMBL/GenBank/DDBJ databases">
        <title>Gilliamella genomes.</title>
        <authorList>
            <person name="Zheng H."/>
        </authorList>
    </citation>
    <scope>NUCLEOTIDE SEQUENCE [LARGE SCALE GENOMIC DNA]</scope>
    <source>
        <strain evidence="8 9">W8127</strain>
    </source>
</reference>
<dbReference type="GO" id="GO:0006508">
    <property type="term" value="P:proteolysis"/>
    <property type="evidence" value="ECO:0007669"/>
    <property type="project" value="UniProtKB-KW"/>
</dbReference>
<keyword evidence="3" id="KW-0645">Protease</keyword>
<dbReference type="AlphaFoldDB" id="A0A556S9U0"/>
<dbReference type="PANTHER" id="PTHR42881:SF2">
    <property type="entry name" value="PROLYL ENDOPEPTIDASE"/>
    <property type="match status" value="1"/>
</dbReference>
<dbReference type="Gene3D" id="2.130.10.120">
    <property type="entry name" value="Prolyl oligopeptidase, N-terminal domain"/>
    <property type="match status" value="1"/>
</dbReference>
<feature type="domain" description="Peptidase S9A N-terminal" evidence="7">
    <location>
        <begin position="31"/>
        <end position="412"/>
    </location>
</feature>
<name>A0A556S9U0_9GAMM</name>
<dbReference type="SUPFAM" id="SSF53474">
    <property type="entry name" value="alpha/beta-Hydrolases"/>
    <property type="match status" value="1"/>
</dbReference>
<dbReference type="PRINTS" id="PR00862">
    <property type="entry name" value="PROLIGOPTASE"/>
</dbReference>
<dbReference type="SUPFAM" id="SSF50993">
    <property type="entry name" value="Peptidase/esterase 'gauge' domain"/>
    <property type="match status" value="1"/>
</dbReference>
<dbReference type="EMBL" id="VMHM01000014">
    <property type="protein sequence ID" value="TSJ97865.1"/>
    <property type="molecule type" value="Genomic_DNA"/>
</dbReference>
<dbReference type="PANTHER" id="PTHR42881">
    <property type="entry name" value="PROLYL ENDOPEPTIDASE"/>
    <property type="match status" value="1"/>
</dbReference>
<evidence type="ECO:0000256" key="4">
    <source>
        <dbReference type="ARBA" id="ARBA00022801"/>
    </source>
</evidence>
<organism evidence="8 9">
    <name type="scientific">Gilliamella apicola</name>
    <dbReference type="NCBI Taxonomy" id="1196095"/>
    <lineage>
        <taxon>Bacteria</taxon>
        <taxon>Pseudomonadati</taxon>
        <taxon>Pseudomonadota</taxon>
        <taxon>Gammaproteobacteria</taxon>
        <taxon>Orbales</taxon>
        <taxon>Orbaceae</taxon>
        <taxon>Gilliamella</taxon>
    </lineage>
</organism>
<dbReference type="InterPro" id="IPR001375">
    <property type="entry name" value="Peptidase_S9_cat"/>
</dbReference>
<dbReference type="Proteomes" id="UP000319483">
    <property type="component" value="Unassembled WGS sequence"/>
</dbReference>
<protein>
    <recommendedName>
        <fullName evidence="2">prolyl oligopeptidase</fullName>
        <ecNumber evidence="2">3.4.21.26</ecNumber>
    </recommendedName>
</protein>
<dbReference type="GO" id="GO:0005829">
    <property type="term" value="C:cytosol"/>
    <property type="evidence" value="ECO:0007669"/>
    <property type="project" value="TreeGrafter"/>
</dbReference>
<dbReference type="InterPro" id="IPR051167">
    <property type="entry name" value="Prolyl_oligopep/macrocyclase"/>
</dbReference>
<proteinExistence type="predicted"/>
<evidence type="ECO:0000313" key="9">
    <source>
        <dbReference type="Proteomes" id="UP000319483"/>
    </source>
</evidence>